<feature type="compositionally biased region" description="Basic and acidic residues" evidence="10">
    <location>
        <begin position="1"/>
        <end position="11"/>
    </location>
</feature>
<accession>A0AAE0ESK7</accession>
<dbReference type="Proteomes" id="UP001190700">
    <property type="component" value="Unassembled WGS sequence"/>
</dbReference>
<dbReference type="GO" id="GO:0004722">
    <property type="term" value="F:protein serine/threonine phosphatase activity"/>
    <property type="evidence" value="ECO:0007669"/>
    <property type="project" value="UniProtKB-EC"/>
</dbReference>
<evidence type="ECO:0000259" key="11">
    <source>
        <dbReference type="PROSITE" id="PS51746"/>
    </source>
</evidence>
<dbReference type="SUPFAM" id="SSF81606">
    <property type="entry name" value="PP2C-like"/>
    <property type="match status" value="1"/>
</dbReference>
<dbReference type="EC" id="3.1.3.16" evidence="3"/>
<evidence type="ECO:0000256" key="2">
    <source>
        <dbReference type="ARBA" id="ARBA00001946"/>
    </source>
</evidence>
<comment type="caution">
    <text evidence="12">The sequence shown here is derived from an EMBL/GenBank/DDBJ whole genome shotgun (WGS) entry which is preliminary data.</text>
</comment>
<dbReference type="Gene3D" id="3.60.40.10">
    <property type="entry name" value="PPM-type phosphatase domain"/>
    <property type="match status" value="1"/>
</dbReference>
<evidence type="ECO:0000256" key="4">
    <source>
        <dbReference type="ARBA" id="ARBA00022723"/>
    </source>
</evidence>
<dbReference type="EMBL" id="LGRX02034046">
    <property type="protein sequence ID" value="KAK3239031.1"/>
    <property type="molecule type" value="Genomic_DNA"/>
</dbReference>
<dbReference type="Pfam" id="PF00481">
    <property type="entry name" value="PP2C"/>
    <property type="match status" value="1"/>
</dbReference>
<keyword evidence="6" id="KW-0460">Magnesium</keyword>
<keyword evidence="4" id="KW-0479">Metal-binding</keyword>
<feature type="region of interest" description="Disordered" evidence="10">
    <location>
        <begin position="173"/>
        <end position="194"/>
    </location>
</feature>
<organism evidence="12 13">
    <name type="scientific">Cymbomonas tetramitiformis</name>
    <dbReference type="NCBI Taxonomy" id="36881"/>
    <lineage>
        <taxon>Eukaryota</taxon>
        <taxon>Viridiplantae</taxon>
        <taxon>Chlorophyta</taxon>
        <taxon>Pyramimonadophyceae</taxon>
        <taxon>Pyramimonadales</taxon>
        <taxon>Pyramimonadaceae</taxon>
        <taxon>Cymbomonas</taxon>
    </lineage>
</organism>
<dbReference type="SMART" id="SM00332">
    <property type="entry name" value="PP2Cc"/>
    <property type="match status" value="1"/>
</dbReference>
<dbReference type="GO" id="GO:0046872">
    <property type="term" value="F:metal ion binding"/>
    <property type="evidence" value="ECO:0007669"/>
    <property type="project" value="UniProtKB-KW"/>
</dbReference>
<dbReference type="InterPro" id="IPR000222">
    <property type="entry name" value="PP2C_BS"/>
</dbReference>
<feature type="region of interest" description="Disordered" evidence="10">
    <location>
        <begin position="1"/>
        <end position="34"/>
    </location>
</feature>
<protein>
    <recommendedName>
        <fullName evidence="3">protein-serine/threonine phosphatase</fullName>
        <ecNumber evidence="3">3.1.3.16</ecNumber>
    </recommendedName>
</protein>
<keyword evidence="5 9" id="KW-0378">Hydrolase</keyword>
<evidence type="ECO:0000256" key="3">
    <source>
        <dbReference type="ARBA" id="ARBA00013081"/>
    </source>
</evidence>
<evidence type="ECO:0000256" key="10">
    <source>
        <dbReference type="SAM" id="MobiDB-lite"/>
    </source>
</evidence>
<dbReference type="PROSITE" id="PS01032">
    <property type="entry name" value="PPM_1"/>
    <property type="match status" value="1"/>
</dbReference>
<gene>
    <name evidence="12" type="ORF">CYMTET_51022</name>
</gene>
<evidence type="ECO:0000313" key="12">
    <source>
        <dbReference type="EMBL" id="KAK3239031.1"/>
    </source>
</evidence>
<comment type="cofactor">
    <cofactor evidence="1">
        <name>Mn(2+)</name>
        <dbReference type="ChEBI" id="CHEBI:29035"/>
    </cofactor>
</comment>
<dbReference type="PROSITE" id="PS51746">
    <property type="entry name" value="PPM_2"/>
    <property type="match status" value="1"/>
</dbReference>
<evidence type="ECO:0000256" key="5">
    <source>
        <dbReference type="ARBA" id="ARBA00022801"/>
    </source>
</evidence>
<dbReference type="PANTHER" id="PTHR47992">
    <property type="entry name" value="PROTEIN PHOSPHATASE"/>
    <property type="match status" value="1"/>
</dbReference>
<dbReference type="AlphaFoldDB" id="A0AAE0ESK7"/>
<comment type="cofactor">
    <cofactor evidence="2">
        <name>Mg(2+)</name>
        <dbReference type="ChEBI" id="CHEBI:18420"/>
    </cofactor>
</comment>
<keyword evidence="7 9" id="KW-0904">Protein phosphatase</keyword>
<evidence type="ECO:0000256" key="7">
    <source>
        <dbReference type="ARBA" id="ARBA00022912"/>
    </source>
</evidence>
<keyword evidence="13" id="KW-1185">Reference proteome</keyword>
<dbReference type="CDD" id="cd00143">
    <property type="entry name" value="PP2Cc"/>
    <property type="match status" value="1"/>
</dbReference>
<evidence type="ECO:0000256" key="1">
    <source>
        <dbReference type="ARBA" id="ARBA00001936"/>
    </source>
</evidence>
<proteinExistence type="inferred from homology"/>
<evidence type="ECO:0000256" key="8">
    <source>
        <dbReference type="ARBA" id="ARBA00023211"/>
    </source>
</evidence>
<reference evidence="12 13" key="1">
    <citation type="journal article" date="2015" name="Genome Biol. Evol.">
        <title>Comparative Genomics of a Bacterivorous Green Alga Reveals Evolutionary Causalities and Consequences of Phago-Mixotrophic Mode of Nutrition.</title>
        <authorList>
            <person name="Burns J.A."/>
            <person name="Paasch A."/>
            <person name="Narechania A."/>
            <person name="Kim E."/>
        </authorList>
    </citation>
    <scope>NUCLEOTIDE SEQUENCE [LARGE SCALE GENOMIC DNA]</scope>
    <source>
        <strain evidence="12 13">PLY_AMNH</strain>
    </source>
</reference>
<evidence type="ECO:0000256" key="6">
    <source>
        <dbReference type="ARBA" id="ARBA00022842"/>
    </source>
</evidence>
<comment type="similarity">
    <text evidence="9">Belongs to the PP2C family.</text>
</comment>
<name>A0AAE0ESK7_9CHLO</name>
<keyword evidence="8" id="KW-0464">Manganese</keyword>
<dbReference type="InterPro" id="IPR036457">
    <property type="entry name" value="PPM-type-like_dom_sf"/>
</dbReference>
<dbReference type="InterPro" id="IPR015655">
    <property type="entry name" value="PP2C"/>
</dbReference>
<dbReference type="InterPro" id="IPR001932">
    <property type="entry name" value="PPM-type_phosphatase-like_dom"/>
</dbReference>
<evidence type="ECO:0000313" key="13">
    <source>
        <dbReference type="Proteomes" id="UP001190700"/>
    </source>
</evidence>
<sequence length="281" mass="31073">MGAGDSKEESLKLPTKKSQLSIGKKSSHSESSRFRTLKNVQNPWTYFELCVSPGFDAEIPRGMPQKECQDEGLVSRYFLNGAHFIGVFDGHGKEGKKAARYVAHQLPMQIMASQPCSPNLQHAFINACRRVDASLLSTECGFDCTMSGTTACFALLKGKELLLGNVGDSKAIVARQGPGGPQDIQGVPLTEEHKPNTPAEMERIVQSGGRVQQMIFEGTSDGPYRVYLKERRTPGLAMSRHWREEAQRRWMAMDAEAPVVDDTTILLVRFHASQEALAARY</sequence>
<feature type="domain" description="PPM-type phosphatase" evidence="11">
    <location>
        <begin position="54"/>
        <end position="270"/>
    </location>
</feature>
<evidence type="ECO:0000256" key="9">
    <source>
        <dbReference type="RuleBase" id="RU003465"/>
    </source>
</evidence>